<dbReference type="InterPro" id="IPR003879">
    <property type="entry name" value="Butyrophylin_SPRY"/>
</dbReference>
<dbReference type="GO" id="GO:0005737">
    <property type="term" value="C:cytoplasm"/>
    <property type="evidence" value="ECO:0007669"/>
    <property type="project" value="TreeGrafter"/>
</dbReference>
<feature type="domain" description="Fibronectin type-III" evidence="3">
    <location>
        <begin position="1"/>
        <end position="46"/>
    </location>
</feature>
<dbReference type="Pfam" id="PF00622">
    <property type="entry name" value="SPRY"/>
    <property type="match status" value="1"/>
</dbReference>
<evidence type="ECO:0000259" key="2">
    <source>
        <dbReference type="PROSITE" id="PS50188"/>
    </source>
</evidence>
<keyword evidence="1" id="KW-0175">Coiled coil</keyword>
<dbReference type="InterPro" id="IPR013320">
    <property type="entry name" value="ConA-like_dom_sf"/>
</dbReference>
<feature type="domain" description="Fibronectin type-III" evidence="3">
    <location>
        <begin position="47"/>
        <end position="138"/>
    </location>
</feature>
<feature type="domain" description="B30.2/SPRY" evidence="2">
    <location>
        <begin position="124"/>
        <end position="308"/>
    </location>
</feature>
<evidence type="ECO:0000259" key="3">
    <source>
        <dbReference type="PROSITE" id="PS50853"/>
    </source>
</evidence>
<dbReference type="CDD" id="cd00063">
    <property type="entry name" value="FN3"/>
    <property type="match status" value="2"/>
</dbReference>
<dbReference type="InterPro" id="IPR036116">
    <property type="entry name" value="FN3_sf"/>
</dbReference>
<dbReference type="Gene3D" id="2.60.40.10">
    <property type="entry name" value="Immunoglobulins"/>
    <property type="match status" value="2"/>
</dbReference>
<dbReference type="InterPro" id="IPR050617">
    <property type="entry name" value="E3_ligase_FN3/SPRY"/>
</dbReference>
<dbReference type="SUPFAM" id="SSF49265">
    <property type="entry name" value="Fibronectin type III"/>
    <property type="match status" value="1"/>
</dbReference>
<dbReference type="Proteomes" id="UP000694426">
    <property type="component" value="Unplaced"/>
</dbReference>
<dbReference type="PRINTS" id="PR01407">
    <property type="entry name" value="BUTYPHLNCDUF"/>
</dbReference>
<keyword evidence="5" id="KW-1185">Reference proteome</keyword>
<reference evidence="4" key="2">
    <citation type="submission" date="2025-09" db="UniProtKB">
        <authorList>
            <consortium name="Ensembl"/>
        </authorList>
    </citation>
    <scope>IDENTIFICATION</scope>
</reference>
<dbReference type="Gene3D" id="2.60.120.920">
    <property type="match status" value="1"/>
</dbReference>
<organism evidence="4 5">
    <name type="scientific">Anser brachyrhynchus</name>
    <name type="common">Pink-footed goose</name>
    <dbReference type="NCBI Taxonomy" id="132585"/>
    <lineage>
        <taxon>Eukaryota</taxon>
        <taxon>Metazoa</taxon>
        <taxon>Chordata</taxon>
        <taxon>Craniata</taxon>
        <taxon>Vertebrata</taxon>
        <taxon>Euteleostomi</taxon>
        <taxon>Archelosauria</taxon>
        <taxon>Archosauria</taxon>
        <taxon>Dinosauria</taxon>
        <taxon>Saurischia</taxon>
        <taxon>Theropoda</taxon>
        <taxon>Coelurosauria</taxon>
        <taxon>Aves</taxon>
        <taxon>Neognathae</taxon>
        <taxon>Galloanserae</taxon>
        <taxon>Anseriformes</taxon>
        <taxon>Anatidae</taxon>
        <taxon>Anserinae</taxon>
        <taxon>Anser</taxon>
    </lineage>
</organism>
<dbReference type="PROSITE" id="PS50853">
    <property type="entry name" value="FN3"/>
    <property type="match status" value="2"/>
</dbReference>
<dbReference type="PANTHER" id="PTHR24099">
    <property type="entry name" value="E3 UBIQUITIN-PROTEIN LIGASE TRIM36-RELATED"/>
    <property type="match status" value="1"/>
</dbReference>
<proteinExistence type="predicted"/>
<protein>
    <submittedName>
        <fullName evidence="4">Cardiomyopathy associated 5</fullName>
    </submittedName>
</protein>
<evidence type="ECO:0000256" key="1">
    <source>
        <dbReference type="ARBA" id="ARBA00023054"/>
    </source>
</evidence>
<reference evidence="4" key="1">
    <citation type="submission" date="2025-08" db="UniProtKB">
        <authorList>
            <consortium name="Ensembl"/>
        </authorList>
    </citation>
    <scope>IDENTIFICATION</scope>
</reference>
<evidence type="ECO:0000313" key="4">
    <source>
        <dbReference type="Ensembl" id="ENSABRP00000027088.1"/>
    </source>
</evidence>
<dbReference type="InterPro" id="IPR003877">
    <property type="entry name" value="SPRY_dom"/>
</dbReference>
<dbReference type="Ensembl" id="ENSABRT00000037884.1">
    <property type="protein sequence ID" value="ENSABRP00000027088.1"/>
    <property type="gene ID" value="ENSABRG00000022583.1"/>
</dbReference>
<dbReference type="PROSITE" id="PS50188">
    <property type="entry name" value="B302_SPRY"/>
    <property type="match status" value="1"/>
</dbReference>
<dbReference type="GeneTree" id="ENSGT00940000159696"/>
<dbReference type="InterPro" id="IPR043136">
    <property type="entry name" value="B30.2/SPRY_sf"/>
</dbReference>
<dbReference type="InterPro" id="IPR001870">
    <property type="entry name" value="B30.2/SPRY"/>
</dbReference>
<name>A0A8B9CY80_9AVES</name>
<accession>A0A8B9CY80</accession>
<dbReference type="SUPFAM" id="SSF49899">
    <property type="entry name" value="Concanavalin A-like lectins/glucanases"/>
    <property type="match status" value="1"/>
</dbReference>
<dbReference type="InterPro" id="IPR003961">
    <property type="entry name" value="FN3_dom"/>
</dbReference>
<sequence>IVTVKESHCILEDLEPDRTYSVWVMAVNCTGCSLPSEKAIFKTAPAIPTIKAEDCMVCWDTATIRWHDGSAAAESFTLEYCRQHSPEGEGLRSFSGIKRNELKVSLEPNVNYFFYLRAVNTFGTSEQSEAALISTKGISPFFDVKTLGGTAHPALQISPDATVISQPAWGILDVLGEPLPARGRHYWETAVSACRSYRIGICYETTPQSSVLGLSDTSWCMHCCPTQTSFLYRFFHTGMMSDVHVTEQPARIGILLDYSGGRLLFFNAERGLVLFAIRHKFTDAAHPAFALEQAGVLTLHTGMELPEFVKHS</sequence>
<dbReference type="InterPro" id="IPR013783">
    <property type="entry name" value="Ig-like_fold"/>
</dbReference>
<evidence type="ECO:0000313" key="5">
    <source>
        <dbReference type="Proteomes" id="UP000694426"/>
    </source>
</evidence>
<dbReference type="PANTHER" id="PTHR24099:SF7">
    <property type="entry name" value="CARDIOMYOPATHY-ASSOCIATED PROTEIN 5"/>
    <property type="match status" value="1"/>
</dbReference>
<dbReference type="AlphaFoldDB" id="A0A8B9CY80"/>